<dbReference type="RefSeq" id="WP_078693028.1">
    <property type="nucleotide sequence ID" value="NZ_FUWX01000005.1"/>
</dbReference>
<feature type="transmembrane region" description="Helical" evidence="5">
    <location>
        <begin position="94"/>
        <end position="114"/>
    </location>
</feature>
<feature type="transmembrane region" description="Helical" evidence="5">
    <location>
        <begin position="150"/>
        <end position="173"/>
    </location>
</feature>
<organism evidence="6 7">
    <name type="scientific">Cetobacterium ceti</name>
    <dbReference type="NCBI Taxonomy" id="180163"/>
    <lineage>
        <taxon>Bacteria</taxon>
        <taxon>Fusobacteriati</taxon>
        <taxon>Fusobacteriota</taxon>
        <taxon>Fusobacteriia</taxon>
        <taxon>Fusobacteriales</taxon>
        <taxon>Fusobacteriaceae</taxon>
        <taxon>Cetobacterium</taxon>
    </lineage>
</organism>
<evidence type="ECO:0000256" key="4">
    <source>
        <dbReference type="ARBA" id="ARBA00023136"/>
    </source>
</evidence>
<dbReference type="OrthoDB" id="9811701at2"/>
<dbReference type="InterPro" id="IPR007300">
    <property type="entry name" value="CidB/LrgB"/>
</dbReference>
<proteinExistence type="predicted"/>
<evidence type="ECO:0000256" key="3">
    <source>
        <dbReference type="ARBA" id="ARBA00022989"/>
    </source>
</evidence>
<dbReference type="AlphaFoldDB" id="A0A1T4KLW8"/>
<dbReference type="STRING" id="180163.SAMN02745174_00494"/>
<name>A0A1T4KLW8_9FUSO</name>
<feature type="transmembrane region" description="Helical" evidence="5">
    <location>
        <begin position="6"/>
        <end position="22"/>
    </location>
</feature>
<feature type="transmembrane region" description="Helical" evidence="5">
    <location>
        <begin position="34"/>
        <end position="52"/>
    </location>
</feature>
<feature type="transmembrane region" description="Helical" evidence="5">
    <location>
        <begin position="64"/>
        <end position="82"/>
    </location>
</feature>
<evidence type="ECO:0000256" key="1">
    <source>
        <dbReference type="ARBA" id="ARBA00004141"/>
    </source>
</evidence>
<evidence type="ECO:0000313" key="7">
    <source>
        <dbReference type="Proteomes" id="UP000191153"/>
    </source>
</evidence>
<evidence type="ECO:0000256" key="5">
    <source>
        <dbReference type="SAM" id="Phobius"/>
    </source>
</evidence>
<reference evidence="6 7" key="1">
    <citation type="submission" date="2017-02" db="EMBL/GenBank/DDBJ databases">
        <authorList>
            <person name="Peterson S.W."/>
        </authorList>
    </citation>
    <scope>NUCLEOTIDE SEQUENCE [LARGE SCALE GENOMIC DNA]</scope>
    <source>
        <strain evidence="6 7">ATCC 700028</strain>
    </source>
</reference>
<sequence>MKDLFFNNPYFGFIISLLSFEIGKRIFLKLKNPIFNPLLIAIILVIGFLYAFDIPLSQYELGGNIIGFFLAPATVALGLPLYKQFDTLKKNFIPIFLGSVIGSFTAIGSVILLGKALGIEKILLISFMPKSITTPIGIEVSKLLGGLPSITVFAIIVTGVSGNIFAPLVCNALKIKHPVAKGLGIGVSSHAVGTAKAMEMGEVEGAMSALSIVVAGIITIFLAPLLVRFI</sequence>
<comment type="subcellular location">
    <subcellularLocation>
        <location evidence="1">Membrane</location>
        <topology evidence="1">Multi-pass membrane protein</topology>
    </subcellularLocation>
</comment>
<evidence type="ECO:0000313" key="6">
    <source>
        <dbReference type="EMBL" id="SJZ43432.1"/>
    </source>
</evidence>
<keyword evidence="4 5" id="KW-0472">Membrane</keyword>
<dbReference type="Pfam" id="PF04172">
    <property type="entry name" value="LrgB"/>
    <property type="match status" value="1"/>
</dbReference>
<keyword evidence="3 5" id="KW-1133">Transmembrane helix</keyword>
<gene>
    <name evidence="6" type="ORF">SAMN02745174_00494</name>
</gene>
<keyword evidence="7" id="KW-1185">Reference proteome</keyword>
<protein>
    <submittedName>
        <fullName evidence="6">TIGR00659 family protein</fullName>
    </submittedName>
</protein>
<keyword evidence="2 5" id="KW-0812">Transmembrane</keyword>
<dbReference type="PANTHER" id="PTHR30249">
    <property type="entry name" value="PUTATIVE SEROTONIN TRANSPORTER"/>
    <property type="match status" value="1"/>
</dbReference>
<dbReference type="Proteomes" id="UP000191153">
    <property type="component" value="Unassembled WGS sequence"/>
</dbReference>
<accession>A0A1T4KLW8</accession>
<feature type="transmembrane region" description="Helical" evidence="5">
    <location>
        <begin position="206"/>
        <end position="227"/>
    </location>
</feature>
<dbReference type="GO" id="GO:0016020">
    <property type="term" value="C:membrane"/>
    <property type="evidence" value="ECO:0007669"/>
    <property type="project" value="UniProtKB-SubCell"/>
</dbReference>
<evidence type="ECO:0000256" key="2">
    <source>
        <dbReference type="ARBA" id="ARBA00022692"/>
    </source>
</evidence>
<dbReference type="PANTHER" id="PTHR30249:SF0">
    <property type="entry name" value="PLASTIDAL GLYCOLATE_GLYCERATE TRANSLOCATOR 1, CHLOROPLASTIC"/>
    <property type="match status" value="1"/>
</dbReference>
<dbReference type="EMBL" id="FUWX01000005">
    <property type="protein sequence ID" value="SJZ43432.1"/>
    <property type="molecule type" value="Genomic_DNA"/>
</dbReference>